<protein>
    <submittedName>
        <fullName evidence="1">Uncharacterized protein</fullName>
    </submittedName>
</protein>
<accession>A0A3B0P5H2</accession>
<reference evidence="2" key="1">
    <citation type="submission" date="2018-06" db="EMBL/GenBank/DDBJ databases">
        <authorList>
            <consortium name="Pathogen Informatics"/>
        </authorList>
    </citation>
    <scope>NUCLEOTIDE SEQUENCE [LARGE SCALE GENOMIC DNA]</scope>
    <source>
        <strain evidence="2">NCTC10135</strain>
    </source>
</reference>
<evidence type="ECO:0000313" key="2">
    <source>
        <dbReference type="Proteomes" id="UP000259864"/>
    </source>
</evidence>
<dbReference type="KEGG" id="mala:NCTC10135_00713"/>
<feature type="non-terminal residue" evidence="1">
    <location>
        <position position="50"/>
    </location>
</feature>
<sequence>MLPEYLKQYYLNTDKLTLSIQNNSPLSKLIDFSQLETELDQSLEKKYPNW</sequence>
<evidence type="ECO:0000313" key="1">
    <source>
        <dbReference type="EMBL" id="SYV90195.1"/>
    </source>
</evidence>
<dbReference type="Proteomes" id="UP000259864">
    <property type="component" value="Chromosome 1"/>
</dbReference>
<organism evidence="1 2">
    <name type="scientific">Metamycoplasma alkalescens</name>
    <dbReference type="NCBI Taxonomy" id="45363"/>
    <lineage>
        <taxon>Bacteria</taxon>
        <taxon>Bacillati</taxon>
        <taxon>Mycoplasmatota</taxon>
        <taxon>Mycoplasmoidales</taxon>
        <taxon>Metamycoplasmataceae</taxon>
        <taxon>Metamycoplasma</taxon>
    </lineage>
</organism>
<dbReference type="EMBL" id="LS991949">
    <property type="protein sequence ID" value="SYV90195.1"/>
    <property type="molecule type" value="Genomic_DNA"/>
</dbReference>
<name>A0A3B0P5H2_9BACT</name>
<gene>
    <name evidence="1" type="ORF">NCTC10135_00713</name>
</gene>
<dbReference type="AlphaFoldDB" id="A0A3B0P5H2"/>
<proteinExistence type="predicted"/>